<feature type="region of interest" description="Disordered" evidence="5">
    <location>
        <begin position="174"/>
        <end position="198"/>
    </location>
</feature>
<keyword evidence="2" id="KW-0805">Transcription regulation</keyword>
<dbReference type="InterPro" id="IPR036390">
    <property type="entry name" value="WH_DNA-bd_sf"/>
</dbReference>
<dbReference type="RefSeq" id="WP_122198144.1">
    <property type="nucleotide sequence ID" value="NZ_JBHSKC010000036.1"/>
</dbReference>
<dbReference type="AlphaFoldDB" id="A0A3M2LN35"/>
<dbReference type="SUPFAM" id="SSF53850">
    <property type="entry name" value="Periplasmic binding protein-like II"/>
    <property type="match status" value="1"/>
</dbReference>
<dbReference type="Pfam" id="PF03466">
    <property type="entry name" value="LysR_substrate"/>
    <property type="match status" value="2"/>
</dbReference>
<dbReference type="EMBL" id="RFFG01000078">
    <property type="protein sequence ID" value="RMI38847.1"/>
    <property type="molecule type" value="Genomic_DNA"/>
</dbReference>
<protein>
    <submittedName>
        <fullName evidence="7">LysR family transcriptional regulator</fullName>
    </submittedName>
</protein>
<dbReference type="FunFam" id="1.10.10.10:FF:000001">
    <property type="entry name" value="LysR family transcriptional regulator"/>
    <property type="match status" value="1"/>
</dbReference>
<dbReference type="InterPro" id="IPR000847">
    <property type="entry name" value="LysR_HTH_N"/>
</dbReference>
<dbReference type="GO" id="GO:0032993">
    <property type="term" value="C:protein-DNA complex"/>
    <property type="evidence" value="ECO:0007669"/>
    <property type="project" value="TreeGrafter"/>
</dbReference>
<evidence type="ECO:0000256" key="4">
    <source>
        <dbReference type="ARBA" id="ARBA00023163"/>
    </source>
</evidence>
<dbReference type="GO" id="GO:0003677">
    <property type="term" value="F:DNA binding"/>
    <property type="evidence" value="ECO:0007669"/>
    <property type="project" value="UniProtKB-KW"/>
</dbReference>
<keyword evidence="4" id="KW-0804">Transcription</keyword>
<reference evidence="7 8" key="1">
    <citation type="submission" date="2018-10" db="EMBL/GenBank/DDBJ databases">
        <title>Isolation from soil.</title>
        <authorList>
            <person name="Hu J."/>
        </authorList>
    </citation>
    <scope>NUCLEOTIDE SEQUENCE [LARGE SCALE GENOMIC DNA]</scope>
    <source>
        <strain evidence="7 8">NEAU-Ht49</strain>
    </source>
</reference>
<dbReference type="Gene3D" id="1.10.10.10">
    <property type="entry name" value="Winged helix-like DNA-binding domain superfamily/Winged helix DNA-binding domain"/>
    <property type="match status" value="1"/>
</dbReference>
<proteinExistence type="inferred from homology"/>
<dbReference type="CDD" id="cd05466">
    <property type="entry name" value="PBP2_LTTR_substrate"/>
    <property type="match status" value="1"/>
</dbReference>
<evidence type="ECO:0000256" key="5">
    <source>
        <dbReference type="SAM" id="MobiDB-lite"/>
    </source>
</evidence>
<name>A0A3M2LN35_9ACTN</name>
<dbReference type="PROSITE" id="PS50931">
    <property type="entry name" value="HTH_LYSR"/>
    <property type="match status" value="1"/>
</dbReference>
<dbReference type="PANTHER" id="PTHR30346">
    <property type="entry name" value="TRANSCRIPTIONAL DUAL REGULATOR HCAR-RELATED"/>
    <property type="match status" value="1"/>
</dbReference>
<sequence>MQLQQLAYFVAVAEVRHFTQAAELLRVAQPSLSKQIRALETELGASLFSRARGNITLTPAGEALLPLAKRILADVDTARLEVQELAGLRRGRVRLGATPSLCAGLLGDVLRRFHDAYPGIELLVEEGGSRDLVRDLTRGSLDLALVILPLHGDPPLSTAPILREDLVVASPASFTEPAPAPTAEQAGRAAEAGAGGRLTDRGCRLPRRPYLHISDLRDRPLVMFRSGYDLREATIGACRAAGFEPRFAVEGGEMDAVLRFVEAGLGIAVVPSMVLAGRPGLHGTPLIITDEDDPSRGGRRVHPGHGLRRTIALAHRKDVDLTHAARAFQETLENFLVEAGLAGNLPPGVETLLTP</sequence>
<dbReference type="GO" id="GO:0003700">
    <property type="term" value="F:DNA-binding transcription factor activity"/>
    <property type="evidence" value="ECO:0007669"/>
    <property type="project" value="InterPro"/>
</dbReference>
<organism evidence="7 8">
    <name type="scientific">Actinomadura harenae</name>
    <dbReference type="NCBI Taxonomy" id="2483351"/>
    <lineage>
        <taxon>Bacteria</taxon>
        <taxon>Bacillati</taxon>
        <taxon>Actinomycetota</taxon>
        <taxon>Actinomycetes</taxon>
        <taxon>Streptosporangiales</taxon>
        <taxon>Thermomonosporaceae</taxon>
        <taxon>Actinomadura</taxon>
    </lineage>
</organism>
<evidence type="ECO:0000259" key="6">
    <source>
        <dbReference type="PROSITE" id="PS50931"/>
    </source>
</evidence>
<evidence type="ECO:0000256" key="1">
    <source>
        <dbReference type="ARBA" id="ARBA00009437"/>
    </source>
</evidence>
<evidence type="ECO:0000256" key="3">
    <source>
        <dbReference type="ARBA" id="ARBA00023125"/>
    </source>
</evidence>
<dbReference type="InterPro" id="IPR036388">
    <property type="entry name" value="WH-like_DNA-bd_sf"/>
</dbReference>
<dbReference type="SUPFAM" id="SSF46785">
    <property type="entry name" value="Winged helix' DNA-binding domain"/>
    <property type="match status" value="1"/>
</dbReference>
<gene>
    <name evidence="7" type="ORF">EBO15_31550</name>
</gene>
<keyword evidence="3" id="KW-0238">DNA-binding</keyword>
<evidence type="ECO:0000313" key="8">
    <source>
        <dbReference type="Proteomes" id="UP000282674"/>
    </source>
</evidence>
<comment type="caution">
    <text evidence="7">The sequence shown here is derived from an EMBL/GenBank/DDBJ whole genome shotgun (WGS) entry which is preliminary data.</text>
</comment>
<evidence type="ECO:0000313" key="7">
    <source>
        <dbReference type="EMBL" id="RMI38847.1"/>
    </source>
</evidence>
<dbReference type="Gene3D" id="3.40.190.290">
    <property type="match status" value="1"/>
</dbReference>
<dbReference type="InterPro" id="IPR005119">
    <property type="entry name" value="LysR_subst-bd"/>
</dbReference>
<dbReference type="PANTHER" id="PTHR30346:SF29">
    <property type="entry name" value="LYSR SUBSTRATE-BINDING"/>
    <property type="match status" value="1"/>
</dbReference>
<dbReference type="Proteomes" id="UP000282674">
    <property type="component" value="Unassembled WGS sequence"/>
</dbReference>
<dbReference type="Pfam" id="PF00126">
    <property type="entry name" value="HTH_1"/>
    <property type="match status" value="1"/>
</dbReference>
<comment type="similarity">
    <text evidence="1">Belongs to the LysR transcriptional regulatory family.</text>
</comment>
<feature type="domain" description="HTH lysR-type" evidence="6">
    <location>
        <begin position="1"/>
        <end position="58"/>
    </location>
</feature>
<evidence type="ECO:0000256" key="2">
    <source>
        <dbReference type="ARBA" id="ARBA00023015"/>
    </source>
</evidence>
<dbReference type="OrthoDB" id="3181812at2"/>
<keyword evidence="8" id="KW-1185">Reference proteome</keyword>
<feature type="compositionally biased region" description="Low complexity" evidence="5">
    <location>
        <begin position="174"/>
        <end position="192"/>
    </location>
</feature>
<dbReference type="PRINTS" id="PR00039">
    <property type="entry name" value="HTHLYSR"/>
</dbReference>
<accession>A0A3M2LN35</accession>